<dbReference type="SUPFAM" id="SSF161070">
    <property type="entry name" value="SNF-like"/>
    <property type="match status" value="1"/>
</dbReference>
<dbReference type="NCBIfam" id="NF037979">
    <property type="entry name" value="Na_transp"/>
    <property type="match status" value="1"/>
</dbReference>
<dbReference type="InterPro" id="IPR000175">
    <property type="entry name" value="Na/ntran_symport"/>
</dbReference>
<comment type="subcellular location">
    <subcellularLocation>
        <location evidence="1">Membrane</location>
        <topology evidence="1">Multi-pass membrane protein</topology>
    </subcellularLocation>
</comment>
<dbReference type="GO" id="GO:0016020">
    <property type="term" value="C:membrane"/>
    <property type="evidence" value="ECO:0007669"/>
    <property type="project" value="UniProtKB-SubCell"/>
</dbReference>
<feature type="transmembrane region" description="Helical" evidence="6">
    <location>
        <begin position="426"/>
        <end position="444"/>
    </location>
</feature>
<dbReference type="PANTHER" id="PTHR42948">
    <property type="entry name" value="TRANSPORTER"/>
    <property type="match status" value="1"/>
</dbReference>
<keyword evidence="8" id="KW-1185">Reference proteome</keyword>
<evidence type="ECO:0000256" key="1">
    <source>
        <dbReference type="ARBA" id="ARBA00004141"/>
    </source>
</evidence>
<feature type="transmembrane region" description="Helical" evidence="6">
    <location>
        <begin position="354"/>
        <end position="371"/>
    </location>
</feature>
<keyword evidence="5 6" id="KW-0472">Membrane</keyword>
<feature type="transmembrane region" description="Helical" evidence="6">
    <location>
        <begin position="43"/>
        <end position="64"/>
    </location>
</feature>
<feature type="transmembrane region" description="Helical" evidence="6">
    <location>
        <begin position="256"/>
        <end position="282"/>
    </location>
</feature>
<feature type="transmembrane region" description="Helical" evidence="6">
    <location>
        <begin position="12"/>
        <end position="31"/>
    </location>
</feature>
<proteinExistence type="predicted"/>
<dbReference type="Proteomes" id="UP000252585">
    <property type="component" value="Unassembled WGS sequence"/>
</dbReference>
<evidence type="ECO:0000256" key="6">
    <source>
        <dbReference type="SAM" id="Phobius"/>
    </source>
</evidence>
<dbReference type="Pfam" id="PF00209">
    <property type="entry name" value="SNF"/>
    <property type="match status" value="2"/>
</dbReference>
<feature type="transmembrane region" description="Helical" evidence="6">
    <location>
        <begin position="177"/>
        <end position="200"/>
    </location>
</feature>
<feature type="transmembrane region" description="Helical" evidence="6">
    <location>
        <begin position="85"/>
        <end position="114"/>
    </location>
</feature>
<evidence type="ECO:0000256" key="4">
    <source>
        <dbReference type="ARBA" id="ARBA00022989"/>
    </source>
</evidence>
<protein>
    <submittedName>
        <fullName evidence="7">NSS family neurotransmitter:Na+ symporter</fullName>
    </submittedName>
</protein>
<feature type="transmembrane region" description="Helical" evidence="6">
    <location>
        <begin position="144"/>
        <end position="165"/>
    </location>
</feature>
<accession>A0A368XIG3</accession>
<dbReference type="OrthoDB" id="9762833at2"/>
<reference evidence="7 8" key="1">
    <citation type="submission" date="2018-07" db="EMBL/GenBank/DDBJ databases">
        <title>Genomic Encyclopedia of Type Strains, Phase IV (KMG-IV): sequencing the most valuable type-strain genomes for metagenomic binning, comparative biology and taxonomic classification.</title>
        <authorList>
            <person name="Goeker M."/>
        </authorList>
    </citation>
    <scope>NUCLEOTIDE SEQUENCE [LARGE SCALE GENOMIC DNA]</scope>
    <source>
        <strain evidence="7 8">DSM 27696</strain>
    </source>
</reference>
<evidence type="ECO:0000313" key="7">
    <source>
        <dbReference type="EMBL" id="RCW66966.1"/>
    </source>
</evidence>
<dbReference type="EMBL" id="QPJJ01000008">
    <property type="protein sequence ID" value="RCW66966.1"/>
    <property type="molecule type" value="Genomic_DNA"/>
</dbReference>
<dbReference type="PANTHER" id="PTHR42948:SF1">
    <property type="entry name" value="TRANSPORTER"/>
    <property type="match status" value="1"/>
</dbReference>
<feature type="transmembrane region" description="Helical" evidence="6">
    <location>
        <begin position="315"/>
        <end position="333"/>
    </location>
</feature>
<evidence type="ECO:0000313" key="8">
    <source>
        <dbReference type="Proteomes" id="UP000252585"/>
    </source>
</evidence>
<evidence type="ECO:0000256" key="3">
    <source>
        <dbReference type="ARBA" id="ARBA00022692"/>
    </source>
</evidence>
<feature type="transmembrane region" description="Helical" evidence="6">
    <location>
        <begin position="383"/>
        <end position="405"/>
    </location>
</feature>
<feature type="transmembrane region" description="Helical" evidence="6">
    <location>
        <begin position="464"/>
        <end position="484"/>
    </location>
</feature>
<keyword evidence="2" id="KW-0813">Transport</keyword>
<dbReference type="PROSITE" id="PS50267">
    <property type="entry name" value="NA_NEUROTRAN_SYMP_3"/>
    <property type="match status" value="1"/>
</dbReference>
<gene>
    <name evidence="7" type="ORF">DFR57_10862</name>
</gene>
<comment type="caution">
    <text evidence="7">The sequence shown here is derived from an EMBL/GenBank/DDBJ whole genome shotgun (WGS) entry which is preliminary data.</text>
</comment>
<name>A0A368XIG3_9BACI</name>
<dbReference type="RefSeq" id="WP_114353115.1">
    <property type="nucleotide sequence ID" value="NZ_QPJJ01000008.1"/>
</dbReference>
<evidence type="ECO:0000256" key="2">
    <source>
        <dbReference type="ARBA" id="ARBA00022448"/>
    </source>
</evidence>
<feature type="transmembrane region" description="Helical" evidence="6">
    <location>
        <begin position="220"/>
        <end position="244"/>
    </location>
</feature>
<dbReference type="PRINTS" id="PR00176">
    <property type="entry name" value="NANEUSMPORT"/>
</dbReference>
<keyword evidence="4 6" id="KW-1133">Transmembrane helix</keyword>
<dbReference type="CDD" id="cd10334">
    <property type="entry name" value="SLC6sbd_u1"/>
    <property type="match status" value="1"/>
</dbReference>
<sequence length="493" mass="54149">MERRSQWGTRLGFLLAAMGSAIGLGNIWRFPATAFENGGGAFFLPYLFALLTAGIPLLIMEYTIGHKYRSSAPRSYAKISKGMEWIGWWQVAISFIISTYYPIIISWAIMYAYFSFGTQWGDDPTGFFVGDYLQLSEPGVFGSMIPSVMIPLIAVWVIVFIFLGKGIKKGIEVANKIFIPTLIVIFFIIVIRAVTLPGAFEGLDAFFKPDWSAIGDGSVWVAAYGQIFFSLSIAFAIMITYASYLPKKSDITNNAFITGFANSSFELLAGIGVFAVLGFMAVQTSQPVSEVADKGVALAFMVFPEIISQMPASSLFGFLFFGSLVLAGISSMISISETYISAVQEKFSISRKTAVFTGGGLAAIVSLFYANEGGLFLLDTVDYFINNYGVALAGLFEVVAIAWFAKSLKEFKGHANEVSDIKLGTWWTICLGVITPIVLGYMMLENLRREVTSNYEDYPIDFLFTYGWMVAIGAMAVGALLTLWKWPTTNKES</sequence>
<dbReference type="AlphaFoldDB" id="A0A368XIG3"/>
<keyword evidence="3 6" id="KW-0812">Transmembrane</keyword>
<organism evidence="7 8">
    <name type="scientific">Saliterribacillus persicus</name>
    <dbReference type="NCBI Taxonomy" id="930114"/>
    <lineage>
        <taxon>Bacteria</taxon>
        <taxon>Bacillati</taxon>
        <taxon>Bacillota</taxon>
        <taxon>Bacilli</taxon>
        <taxon>Bacillales</taxon>
        <taxon>Bacillaceae</taxon>
        <taxon>Saliterribacillus</taxon>
    </lineage>
</organism>
<dbReference type="InterPro" id="IPR037272">
    <property type="entry name" value="SNS_sf"/>
</dbReference>
<evidence type="ECO:0000256" key="5">
    <source>
        <dbReference type="ARBA" id="ARBA00023136"/>
    </source>
</evidence>